<name>A0A498Q4H2_9MYCO</name>
<evidence type="ECO:0000313" key="3">
    <source>
        <dbReference type="EMBL" id="VBA40247.1"/>
    </source>
</evidence>
<feature type="compositionally biased region" description="Pro residues" evidence="1">
    <location>
        <begin position="76"/>
        <end position="85"/>
    </location>
</feature>
<reference evidence="3 4" key="1">
    <citation type="submission" date="2018-09" db="EMBL/GenBank/DDBJ databases">
        <authorList>
            <person name="Tagini F."/>
        </authorList>
    </citation>
    <scope>NUCLEOTIDE SEQUENCE [LARGE SCALE GENOMIC DNA]</scope>
    <source>
        <strain evidence="3 4">MK136</strain>
    </source>
</reference>
<keyword evidence="2" id="KW-0812">Transmembrane</keyword>
<protein>
    <submittedName>
        <fullName evidence="3">Uncharacterized protein</fullName>
    </submittedName>
</protein>
<keyword evidence="2" id="KW-1133">Transmembrane helix</keyword>
<dbReference type="AlphaFoldDB" id="A0A498Q4H2"/>
<evidence type="ECO:0000313" key="4">
    <source>
        <dbReference type="Proteomes" id="UP000273307"/>
    </source>
</evidence>
<feature type="region of interest" description="Disordered" evidence="1">
    <location>
        <begin position="58"/>
        <end position="85"/>
    </location>
</feature>
<evidence type="ECO:0000256" key="1">
    <source>
        <dbReference type="SAM" id="MobiDB-lite"/>
    </source>
</evidence>
<sequence length="85" mass="8747">MVSTKSETPKIFKAAAWVAVVAGTLAIVAGIFFAGFGMAIYSEHASGSHHRQHGYPAMVMEIPNGGHGAPNHAQPSPAPAPTPGR</sequence>
<feature type="transmembrane region" description="Helical" evidence="2">
    <location>
        <begin position="15"/>
        <end position="41"/>
    </location>
</feature>
<keyword evidence="4" id="KW-1185">Reference proteome</keyword>
<gene>
    <name evidence="3" type="ORF">LAUMK136_03414</name>
</gene>
<organism evidence="3 4">
    <name type="scientific">Mycobacterium attenuatum</name>
    <dbReference type="NCBI Taxonomy" id="2341086"/>
    <lineage>
        <taxon>Bacteria</taxon>
        <taxon>Bacillati</taxon>
        <taxon>Actinomycetota</taxon>
        <taxon>Actinomycetes</taxon>
        <taxon>Mycobacteriales</taxon>
        <taxon>Mycobacteriaceae</taxon>
        <taxon>Mycobacterium</taxon>
    </lineage>
</organism>
<accession>A0A498Q4H2</accession>
<dbReference type="Proteomes" id="UP000273307">
    <property type="component" value="Unassembled WGS sequence"/>
</dbReference>
<dbReference type="EMBL" id="UPHP01000089">
    <property type="protein sequence ID" value="VBA40247.1"/>
    <property type="molecule type" value="Genomic_DNA"/>
</dbReference>
<keyword evidence="2" id="KW-0472">Membrane</keyword>
<proteinExistence type="predicted"/>
<evidence type="ECO:0000256" key="2">
    <source>
        <dbReference type="SAM" id="Phobius"/>
    </source>
</evidence>